<proteinExistence type="predicted"/>
<organism evidence="1">
    <name type="scientific">Spodoptera frugiperda</name>
    <name type="common">Fall armyworm</name>
    <dbReference type="NCBI Taxonomy" id="7108"/>
    <lineage>
        <taxon>Eukaryota</taxon>
        <taxon>Metazoa</taxon>
        <taxon>Ecdysozoa</taxon>
        <taxon>Arthropoda</taxon>
        <taxon>Hexapoda</taxon>
        <taxon>Insecta</taxon>
        <taxon>Pterygota</taxon>
        <taxon>Neoptera</taxon>
        <taxon>Endopterygota</taxon>
        <taxon>Lepidoptera</taxon>
        <taxon>Glossata</taxon>
        <taxon>Ditrysia</taxon>
        <taxon>Noctuoidea</taxon>
        <taxon>Noctuidae</taxon>
        <taxon>Amphipyrinae</taxon>
        <taxon>Spodoptera</taxon>
    </lineage>
</organism>
<dbReference type="AlphaFoldDB" id="A0A2H1VSP5"/>
<protein>
    <submittedName>
        <fullName evidence="1">SFRICE_000425</fullName>
    </submittedName>
</protein>
<gene>
    <name evidence="1" type="ORF">SFRICE_000425</name>
</gene>
<name>A0A2H1VSP5_SPOFR</name>
<reference evidence="1" key="1">
    <citation type="submission" date="2016-07" db="EMBL/GenBank/DDBJ databases">
        <authorList>
            <person name="Bretaudeau A."/>
        </authorList>
    </citation>
    <scope>NUCLEOTIDE SEQUENCE</scope>
    <source>
        <strain evidence="1">Rice</strain>
        <tissue evidence="1">Whole body</tissue>
    </source>
</reference>
<accession>A0A2H1VSP5</accession>
<evidence type="ECO:0000313" key="1">
    <source>
        <dbReference type="EMBL" id="SOQ43234.1"/>
    </source>
</evidence>
<sequence length="62" mass="7084">MRHFHFSLCERRACRLDISTEASTSVKFRIEAAAVHRHLTSTVSTCVGFGARPACYWNRNMP</sequence>
<dbReference type="EMBL" id="ODYU01003897">
    <property type="protein sequence ID" value="SOQ43234.1"/>
    <property type="molecule type" value="Genomic_DNA"/>
</dbReference>